<dbReference type="RefSeq" id="WP_275684711.1">
    <property type="nucleotide sequence ID" value="NZ_JAJLJH010000009.1"/>
</dbReference>
<evidence type="ECO:0000256" key="1">
    <source>
        <dbReference type="SAM" id="MobiDB-lite"/>
    </source>
</evidence>
<sequence>MNVAPASASRLSSALGAALLAVACGGAQAGDIYYRCPDNVFTNTITPKEADAKGCKALEAQQPTTIPAPKLRPAAAPGSAASRVDAQEQKARDSDARKILQDELIKAQAQLDALQKEYNNGQPERRGDEKNFQKYLDRTADLKAQIARTESDITAITRELSKTQ</sequence>
<feature type="signal peptide" evidence="2">
    <location>
        <begin position="1"/>
        <end position="29"/>
    </location>
</feature>
<feature type="chain" id="PRO_5040934473" description="DUF4124 domain-containing protein" evidence="2">
    <location>
        <begin position="30"/>
        <end position="164"/>
    </location>
</feature>
<evidence type="ECO:0000256" key="2">
    <source>
        <dbReference type="SAM" id="SignalP"/>
    </source>
</evidence>
<dbReference type="EMBL" id="JAJLJH010000009">
    <property type="protein sequence ID" value="MCK9688666.1"/>
    <property type="molecule type" value="Genomic_DNA"/>
</dbReference>
<dbReference type="AlphaFoldDB" id="A0A9X2C2F3"/>
<accession>A0A9X2C2F3</accession>
<gene>
    <name evidence="3" type="ORF">LPC04_23390</name>
</gene>
<evidence type="ECO:0008006" key="5">
    <source>
        <dbReference type="Google" id="ProtNLM"/>
    </source>
</evidence>
<dbReference type="Proteomes" id="UP001139353">
    <property type="component" value="Unassembled WGS sequence"/>
</dbReference>
<comment type="caution">
    <text evidence="3">The sequence shown here is derived from an EMBL/GenBank/DDBJ whole genome shotgun (WGS) entry which is preliminary data.</text>
</comment>
<keyword evidence="2" id="KW-0732">Signal</keyword>
<evidence type="ECO:0000313" key="4">
    <source>
        <dbReference type="Proteomes" id="UP001139353"/>
    </source>
</evidence>
<reference evidence="3" key="1">
    <citation type="submission" date="2021-11" db="EMBL/GenBank/DDBJ databases">
        <title>BS-T2-15 a new species belonging to the Comamonadaceae family isolated from the soil of a French oak forest.</title>
        <authorList>
            <person name="Mieszkin S."/>
            <person name="Alain K."/>
        </authorList>
    </citation>
    <scope>NUCLEOTIDE SEQUENCE</scope>
    <source>
        <strain evidence="3">BS-T2-15</strain>
    </source>
</reference>
<protein>
    <recommendedName>
        <fullName evidence="5">DUF4124 domain-containing protein</fullName>
    </recommendedName>
</protein>
<evidence type="ECO:0000313" key="3">
    <source>
        <dbReference type="EMBL" id="MCK9688666.1"/>
    </source>
</evidence>
<organism evidence="3 4">
    <name type="scientific">Scleromatobacter humisilvae</name>
    <dbReference type="NCBI Taxonomy" id="2897159"/>
    <lineage>
        <taxon>Bacteria</taxon>
        <taxon>Pseudomonadati</taxon>
        <taxon>Pseudomonadota</taxon>
        <taxon>Betaproteobacteria</taxon>
        <taxon>Burkholderiales</taxon>
        <taxon>Sphaerotilaceae</taxon>
        <taxon>Scleromatobacter</taxon>
    </lineage>
</organism>
<feature type="region of interest" description="Disordered" evidence="1">
    <location>
        <begin position="62"/>
        <end position="96"/>
    </location>
</feature>
<name>A0A9X2C2F3_9BURK</name>
<keyword evidence="4" id="KW-1185">Reference proteome</keyword>
<feature type="compositionally biased region" description="Basic and acidic residues" evidence="1">
    <location>
        <begin position="85"/>
        <end position="96"/>
    </location>
</feature>
<feature type="compositionally biased region" description="Low complexity" evidence="1">
    <location>
        <begin position="72"/>
        <end position="83"/>
    </location>
</feature>
<proteinExistence type="predicted"/>